<gene>
    <name evidence="5" type="primary">rplY</name>
    <name evidence="5" type="synonym">ctc</name>
    <name evidence="9" type="ORF">GW534_08245</name>
</gene>
<dbReference type="RefSeq" id="WP_161920576.1">
    <property type="nucleotide sequence ID" value="NZ_JAACYS010000032.1"/>
</dbReference>
<organism evidence="9 10">
    <name type="scientific">Pallidibacillus pasinlerensis</name>
    <dbReference type="NCBI Taxonomy" id="2703818"/>
    <lineage>
        <taxon>Bacteria</taxon>
        <taxon>Bacillati</taxon>
        <taxon>Bacillota</taxon>
        <taxon>Bacilli</taxon>
        <taxon>Bacillales</taxon>
        <taxon>Bacillaceae</taxon>
        <taxon>Pallidibacillus</taxon>
    </lineage>
</organism>
<dbReference type="Gene3D" id="2.170.120.20">
    <property type="entry name" value="Ribosomal protein L25, beta domain"/>
    <property type="match status" value="1"/>
</dbReference>
<evidence type="ECO:0000313" key="10">
    <source>
        <dbReference type="Proteomes" id="UP000743899"/>
    </source>
</evidence>
<evidence type="ECO:0000256" key="4">
    <source>
        <dbReference type="ARBA" id="ARBA00023274"/>
    </source>
</evidence>
<keyword evidence="2 5" id="KW-0694">RNA-binding</keyword>
<dbReference type="HAMAP" id="MF_01334">
    <property type="entry name" value="Ribosomal_bL25_CTC"/>
    <property type="match status" value="1"/>
</dbReference>
<comment type="function">
    <text evidence="5">This is one of the proteins that binds to the 5S RNA in the ribosome where it forms part of the central protuberance.</text>
</comment>
<dbReference type="SUPFAM" id="SSF50715">
    <property type="entry name" value="Ribosomal protein L25-like"/>
    <property type="match status" value="1"/>
</dbReference>
<dbReference type="Pfam" id="PF01386">
    <property type="entry name" value="Ribosomal_L25p"/>
    <property type="match status" value="1"/>
</dbReference>
<dbReference type="InterPro" id="IPR020056">
    <property type="entry name" value="Rbsml_bL25/Gln-tRNA_synth_N"/>
</dbReference>
<dbReference type="NCBIfam" id="TIGR00731">
    <property type="entry name" value="bL25_bact_ctc"/>
    <property type="match status" value="1"/>
</dbReference>
<evidence type="ECO:0000259" key="7">
    <source>
        <dbReference type="Pfam" id="PF01386"/>
    </source>
</evidence>
<feature type="domain" description="Large ribosomal subunit protein bL25 L25" evidence="7">
    <location>
        <begin position="5"/>
        <end position="91"/>
    </location>
</feature>
<evidence type="ECO:0000256" key="6">
    <source>
        <dbReference type="SAM" id="MobiDB-lite"/>
    </source>
</evidence>
<reference evidence="9 10" key="1">
    <citation type="submission" date="2020-01" db="EMBL/GenBank/DDBJ databases">
        <title>A novel Bacillus sp. from Pasinler.</title>
        <authorList>
            <person name="Adiguzel A."/>
            <person name="Ay H."/>
            <person name="Baltaci M.O."/>
        </authorList>
    </citation>
    <scope>NUCLEOTIDE SEQUENCE [LARGE SCALE GENOMIC DNA]</scope>
    <source>
        <strain evidence="9 10">P1</strain>
    </source>
</reference>
<feature type="region of interest" description="Disordered" evidence="6">
    <location>
        <begin position="185"/>
        <end position="208"/>
    </location>
</feature>
<dbReference type="GO" id="GO:0005840">
    <property type="term" value="C:ribosome"/>
    <property type="evidence" value="ECO:0007669"/>
    <property type="project" value="UniProtKB-KW"/>
</dbReference>
<name>A0ABX0A670_9BACI</name>
<protein>
    <recommendedName>
        <fullName evidence="5">Large ribosomal subunit protein bL25</fullName>
    </recommendedName>
    <alternativeName>
        <fullName evidence="5">General stress protein CTC</fullName>
    </alternativeName>
</protein>
<dbReference type="InterPro" id="IPR020930">
    <property type="entry name" value="Ribosomal_uL5_bac-type"/>
</dbReference>
<dbReference type="InterPro" id="IPR037121">
    <property type="entry name" value="Ribosomal_bL25_C"/>
</dbReference>
<keyword evidence="10" id="KW-1185">Reference proteome</keyword>
<dbReference type="PANTHER" id="PTHR33284">
    <property type="entry name" value="RIBOSOMAL PROTEIN L25/GLN-TRNA SYNTHETASE, ANTI-CODON-BINDING DOMAIN-CONTAINING PROTEIN"/>
    <property type="match status" value="1"/>
</dbReference>
<dbReference type="InterPro" id="IPR029751">
    <property type="entry name" value="Ribosomal_L25_dom"/>
</dbReference>
<dbReference type="InterPro" id="IPR011035">
    <property type="entry name" value="Ribosomal_bL25/Gln-tRNA_synth"/>
</dbReference>
<comment type="similarity">
    <text evidence="5">Belongs to the bacterial ribosomal protein bL25 family. CTC subfamily.</text>
</comment>
<feature type="domain" description="Large ribosomal subunit protein bL25 beta" evidence="8">
    <location>
        <begin position="100"/>
        <end position="182"/>
    </location>
</feature>
<accession>A0ABX0A670</accession>
<dbReference type="InterPro" id="IPR020057">
    <property type="entry name" value="Ribosomal_bL25_b-dom"/>
</dbReference>
<evidence type="ECO:0000256" key="3">
    <source>
        <dbReference type="ARBA" id="ARBA00022980"/>
    </source>
</evidence>
<dbReference type="Proteomes" id="UP000743899">
    <property type="component" value="Unassembled WGS sequence"/>
</dbReference>
<dbReference type="CDD" id="cd00495">
    <property type="entry name" value="Ribosomal_L25_TL5_CTC"/>
    <property type="match status" value="1"/>
</dbReference>
<evidence type="ECO:0000256" key="2">
    <source>
        <dbReference type="ARBA" id="ARBA00022884"/>
    </source>
</evidence>
<sequence length="208" mass="23084">MSFVLHAQERGQLTRHELKTLRNNGSIPAIIYGKEVNSTPIIIDRADFLKGIKEAGRNALLSIDVSGKKHQVIMRTYDEDALSREIIHIDFLTVNPSSLITAEVPVTLIGEAIGVKEGGVMQQSLHELSVSAKAADLPESIDVDVSNLKIAETLYVKDIRHLYPYEINHEDDEVVTSILPPKQEEVIHTGEKQSSTIPEDVQVKEEAE</sequence>
<comment type="caution">
    <text evidence="9">The sequence shown here is derived from an EMBL/GenBank/DDBJ whole genome shotgun (WGS) entry which is preliminary data.</text>
</comment>
<dbReference type="Pfam" id="PF14693">
    <property type="entry name" value="Ribosomal_TL5_C"/>
    <property type="match status" value="1"/>
</dbReference>
<keyword evidence="1 5" id="KW-0699">rRNA-binding</keyword>
<comment type="subunit">
    <text evidence="5">Part of the 50S ribosomal subunit; part of the 5S rRNA/L5/L18/L25 subcomplex. Contacts the 5S rRNA. Binds to the 5S rRNA independently of L5 and L18.</text>
</comment>
<dbReference type="Gene3D" id="2.40.240.10">
    <property type="entry name" value="Ribosomal Protein L25, Chain P"/>
    <property type="match status" value="1"/>
</dbReference>
<dbReference type="EMBL" id="JAACYS010000032">
    <property type="protein sequence ID" value="NCU17745.1"/>
    <property type="molecule type" value="Genomic_DNA"/>
</dbReference>
<keyword evidence="4 5" id="KW-0687">Ribonucleoprotein</keyword>
<evidence type="ECO:0000259" key="8">
    <source>
        <dbReference type="Pfam" id="PF14693"/>
    </source>
</evidence>
<keyword evidence="3 5" id="KW-0689">Ribosomal protein</keyword>
<evidence type="ECO:0000313" key="9">
    <source>
        <dbReference type="EMBL" id="NCU17745.1"/>
    </source>
</evidence>
<proteinExistence type="inferred from homology"/>
<evidence type="ECO:0000256" key="1">
    <source>
        <dbReference type="ARBA" id="ARBA00022730"/>
    </source>
</evidence>
<dbReference type="PANTHER" id="PTHR33284:SF1">
    <property type="entry name" value="RIBOSOMAL PROTEIN L25_GLN-TRNA SYNTHETASE, ANTI-CODON-BINDING DOMAIN-CONTAINING PROTEIN"/>
    <property type="match status" value="1"/>
</dbReference>
<dbReference type="InterPro" id="IPR001021">
    <property type="entry name" value="Ribosomal_bL25_long"/>
</dbReference>
<evidence type="ECO:0000256" key="5">
    <source>
        <dbReference type="HAMAP-Rule" id="MF_01334"/>
    </source>
</evidence>
<dbReference type="NCBIfam" id="NF004133">
    <property type="entry name" value="PRK05618.2-4"/>
    <property type="match status" value="1"/>
</dbReference>